<proteinExistence type="predicted"/>
<dbReference type="Pfam" id="PF05145">
    <property type="entry name" value="AbrB"/>
    <property type="match status" value="1"/>
</dbReference>
<keyword evidence="1" id="KW-0472">Membrane</keyword>
<evidence type="ECO:0000313" key="4">
    <source>
        <dbReference type="Proteomes" id="UP000196640"/>
    </source>
</evidence>
<feature type="transmembrane region" description="Helical" evidence="1">
    <location>
        <begin position="103"/>
        <end position="124"/>
    </location>
</feature>
<dbReference type="PANTHER" id="PTHR38457:SF1">
    <property type="entry name" value="REGULATOR ABRB-RELATED"/>
    <property type="match status" value="1"/>
</dbReference>
<sequence length="163" mass="16669">MSSCRPCGARRLSLPAGVVAGPLILSAIAHATGLIGGQVPPSLVSGAQWPVGTALGLRFAGMQRARLGQCLGGAVVALGISVAAVGAIIRCRAALHRHPVPALVLSYIPGGMVEMGLITLSIGANPVFVTAHHVFRILIAVMITPQIFLRHAARRGARPGVAK</sequence>
<reference evidence="4 5" key="1">
    <citation type="submission" date="2016-11" db="EMBL/GenBank/DDBJ databases">
        <title>Comparison of Traditional DNA-DNA Hybridization with In Silico Genomic Analysis.</title>
        <authorList>
            <person name="Nicholson A.C."/>
            <person name="Sammons S."/>
            <person name="Humrighouse B.W."/>
            <person name="Graziano J."/>
            <person name="Lasker B."/>
            <person name="Whitney A.M."/>
            <person name="Mcquiston J.R."/>
        </authorList>
    </citation>
    <scope>NUCLEOTIDE SEQUENCE [LARGE SCALE GENOMIC DNA]</scope>
    <source>
        <strain evidence="2 5">H1892</strain>
        <strain evidence="3 4">H2381</strain>
    </source>
</reference>
<evidence type="ECO:0000313" key="3">
    <source>
        <dbReference type="EMBL" id="OWJ82139.1"/>
    </source>
</evidence>
<gene>
    <name evidence="3" type="ORF">CDV52_15775</name>
    <name evidence="2" type="ORF">CDV53_00320</name>
</gene>
<feature type="transmembrane region" description="Helical" evidence="1">
    <location>
        <begin position="130"/>
        <end position="149"/>
    </location>
</feature>
<dbReference type="Proteomes" id="UP000214673">
    <property type="component" value="Unassembled WGS sequence"/>
</dbReference>
<organism evidence="3 4">
    <name type="scientific">Haematobacter missouriensis</name>
    <dbReference type="NCBI Taxonomy" id="366616"/>
    <lineage>
        <taxon>Bacteria</taxon>
        <taxon>Pseudomonadati</taxon>
        <taxon>Pseudomonadota</taxon>
        <taxon>Alphaproteobacteria</taxon>
        <taxon>Rhodobacterales</taxon>
        <taxon>Paracoccaceae</taxon>
        <taxon>Haematobacter</taxon>
    </lineage>
</organism>
<keyword evidence="1" id="KW-1133">Transmembrane helix</keyword>
<dbReference type="PANTHER" id="PTHR38457">
    <property type="entry name" value="REGULATOR ABRB-RELATED"/>
    <property type="match status" value="1"/>
</dbReference>
<feature type="transmembrane region" description="Helical" evidence="1">
    <location>
        <begin position="71"/>
        <end position="91"/>
    </location>
</feature>
<protein>
    <recommendedName>
        <fullName evidence="6">Ammonia monooxygenase</fullName>
    </recommendedName>
</protein>
<dbReference type="Proteomes" id="UP000196640">
    <property type="component" value="Unassembled WGS sequence"/>
</dbReference>
<name>A0A212AKZ9_9RHOB</name>
<dbReference type="InterPro" id="IPR007820">
    <property type="entry name" value="AbrB_fam"/>
</dbReference>
<evidence type="ECO:0008006" key="6">
    <source>
        <dbReference type="Google" id="ProtNLM"/>
    </source>
</evidence>
<accession>A0A212AKZ9</accession>
<dbReference type="GO" id="GO:0010468">
    <property type="term" value="P:regulation of gene expression"/>
    <property type="evidence" value="ECO:0007669"/>
    <property type="project" value="InterPro"/>
</dbReference>
<evidence type="ECO:0000313" key="5">
    <source>
        <dbReference type="Proteomes" id="UP000214673"/>
    </source>
</evidence>
<dbReference type="GO" id="GO:0016020">
    <property type="term" value="C:membrane"/>
    <property type="evidence" value="ECO:0007669"/>
    <property type="project" value="InterPro"/>
</dbReference>
<evidence type="ECO:0000313" key="2">
    <source>
        <dbReference type="EMBL" id="OWJ80101.1"/>
    </source>
</evidence>
<comment type="caution">
    <text evidence="3">The sequence shown here is derived from an EMBL/GenBank/DDBJ whole genome shotgun (WGS) entry which is preliminary data.</text>
</comment>
<evidence type="ECO:0000256" key="1">
    <source>
        <dbReference type="SAM" id="Phobius"/>
    </source>
</evidence>
<feature type="transmembrane region" description="Helical" evidence="1">
    <location>
        <begin position="12"/>
        <end position="35"/>
    </location>
</feature>
<dbReference type="EMBL" id="NIPX01000029">
    <property type="protein sequence ID" value="OWJ82139.1"/>
    <property type="molecule type" value="Genomic_DNA"/>
</dbReference>
<keyword evidence="1" id="KW-0812">Transmembrane</keyword>
<keyword evidence="5" id="KW-1185">Reference proteome</keyword>
<dbReference type="EMBL" id="NIPV01000002">
    <property type="protein sequence ID" value="OWJ80101.1"/>
    <property type="molecule type" value="Genomic_DNA"/>
</dbReference>
<dbReference type="RefSeq" id="WP_084695176.1">
    <property type="nucleotide sequence ID" value="NZ_CALUEG010000040.1"/>
</dbReference>
<dbReference type="AlphaFoldDB" id="A0A212AKZ9"/>
<dbReference type="OrthoDB" id="7157734at2"/>